<name>A0AAP0F2T1_9MAGN</name>
<evidence type="ECO:0000313" key="1">
    <source>
        <dbReference type="EMBL" id="KAK9100553.1"/>
    </source>
</evidence>
<gene>
    <name evidence="1" type="ORF">Scep_023983</name>
</gene>
<dbReference type="Proteomes" id="UP001419268">
    <property type="component" value="Unassembled WGS sequence"/>
</dbReference>
<dbReference type="AlphaFoldDB" id="A0AAP0F2T1"/>
<organism evidence="1 2">
    <name type="scientific">Stephania cephalantha</name>
    <dbReference type="NCBI Taxonomy" id="152367"/>
    <lineage>
        <taxon>Eukaryota</taxon>
        <taxon>Viridiplantae</taxon>
        <taxon>Streptophyta</taxon>
        <taxon>Embryophyta</taxon>
        <taxon>Tracheophyta</taxon>
        <taxon>Spermatophyta</taxon>
        <taxon>Magnoliopsida</taxon>
        <taxon>Ranunculales</taxon>
        <taxon>Menispermaceae</taxon>
        <taxon>Menispermoideae</taxon>
        <taxon>Cissampelideae</taxon>
        <taxon>Stephania</taxon>
    </lineage>
</organism>
<dbReference type="EMBL" id="JBBNAG010000010">
    <property type="protein sequence ID" value="KAK9100553.1"/>
    <property type="molecule type" value="Genomic_DNA"/>
</dbReference>
<proteinExistence type="predicted"/>
<sequence>MLEKHALNSLYGFGSLFGAANLLANRTLMIGGMIWVVEMDEKRGDGSVGVRGTNSILITQHPHIRSDQGSFGGVEFNWWNLKLGLVELVHRGFTMKTS</sequence>
<keyword evidence="2" id="KW-1185">Reference proteome</keyword>
<accession>A0AAP0F2T1</accession>
<evidence type="ECO:0000313" key="2">
    <source>
        <dbReference type="Proteomes" id="UP001419268"/>
    </source>
</evidence>
<comment type="caution">
    <text evidence="1">The sequence shown here is derived from an EMBL/GenBank/DDBJ whole genome shotgun (WGS) entry which is preliminary data.</text>
</comment>
<protein>
    <submittedName>
        <fullName evidence="1">Uncharacterized protein</fullName>
    </submittedName>
</protein>
<reference evidence="1 2" key="1">
    <citation type="submission" date="2024-01" db="EMBL/GenBank/DDBJ databases">
        <title>Genome assemblies of Stephania.</title>
        <authorList>
            <person name="Yang L."/>
        </authorList>
    </citation>
    <scope>NUCLEOTIDE SEQUENCE [LARGE SCALE GENOMIC DNA]</scope>
    <source>
        <strain evidence="1">JXDWG</strain>
        <tissue evidence="1">Leaf</tissue>
    </source>
</reference>